<dbReference type="Proteomes" id="UP000478052">
    <property type="component" value="Unassembled WGS sequence"/>
</dbReference>
<dbReference type="Pfam" id="PF21787">
    <property type="entry name" value="TNP-like_RNaseH_N"/>
    <property type="match status" value="1"/>
</dbReference>
<sequence>MLQIRSPSGYRFLRDNNILPLPCINTIRQYFFFRCDRNNLTSNCRRGGGVLIAIRNDILCKLLPTSIFIVEHVFVKFTTNNVAFIVCSVCSPPNSPIHIYESFMSAVQTIISTHSDCVFLFCGDFNLPDVNGGMVQRKLWALLYFCPSVSNSSALDLIFTFNHELPSIDNTHNFFDFSKGCYTQICSFLTSFNWLLTITSLDIDSATHALYDALHYCVLNFVPEVNLLFGKKERSMQSMNQLSVLVTTLSFLLFGRNIRLSTKNVSEFLSRTEIQLNQNPRSFWDFVRKHKSGTGIPNSVSYNDITNVTSSGPESVPHIFSSYFNSVYLPNFHNHYDHGTPFSHHNLPNDCIFSVDDIDVGLSALKTGPDGLSGTFLFNIKSALCYPLWLLFRRSMDLGVFPKMLKMSSVTPIFKSGDKSDDHCTTVDSSLIERVQRRFLSSSAFILKINHPPHDYQPVMHKLGLVSLADRRVEVNLLFLHKLIDGSIDAPYLLAQVGFKSKTEQQRQGIIVLDEVYLMESLSVNSQTLTYMGLEDFGNELKTKGAQKANHALVFMWQSLADNLVQSIAVIASSGTVKGVDFSKLTVRAIMLMEDAGGQVVDLTCDGASTNRTMWSHLRVTCLSIKSNSIHKVCPKLTRNHFELNNLTKMKAKYAAEYVHCPLLKILNEVIEWITTWEDNLIHNIIKKDDFLTKATADGLKITLRSTINLVNYLLYEKDFAYVLTAKFNQDCLETSLKISDNIPVITINDLREIVKETANSTTRINKVEKLKEKINNIVDEGCWDIDDIFLEHNYTDYTKRLTVKTNCELCKNSLKNLNTTKYGTTADLVTAKTLELSFTKFADSSNAFDETCEDFFKNNISLPFPCADHRTQMLSDICVNYLVMRMRQYSYSQNQNNKKLNK</sequence>
<dbReference type="EMBL" id="VUJU01008719">
    <property type="protein sequence ID" value="KAF0726762.1"/>
    <property type="molecule type" value="Genomic_DNA"/>
</dbReference>
<keyword evidence="3" id="KW-1185">Reference proteome</keyword>
<dbReference type="InterPro" id="IPR036691">
    <property type="entry name" value="Endo/exonu/phosph_ase_sf"/>
</dbReference>
<name>A0A6G0WHU4_APHCR</name>
<organism evidence="2 3">
    <name type="scientific">Aphis craccivora</name>
    <name type="common">Cowpea aphid</name>
    <dbReference type="NCBI Taxonomy" id="307492"/>
    <lineage>
        <taxon>Eukaryota</taxon>
        <taxon>Metazoa</taxon>
        <taxon>Ecdysozoa</taxon>
        <taxon>Arthropoda</taxon>
        <taxon>Hexapoda</taxon>
        <taxon>Insecta</taxon>
        <taxon>Pterygota</taxon>
        <taxon>Neoptera</taxon>
        <taxon>Paraneoptera</taxon>
        <taxon>Hemiptera</taxon>
        <taxon>Sternorrhyncha</taxon>
        <taxon>Aphidomorpha</taxon>
        <taxon>Aphidoidea</taxon>
        <taxon>Aphididae</taxon>
        <taxon>Aphidini</taxon>
        <taxon>Aphis</taxon>
        <taxon>Aphis</taxon>
    </lineage>
</organism>
<gene>
    <name evidence="2" type="ORF">FWK35_00025159</name>
</gene>
<protein>
    <recommendedName>
        <fullName evidence="1">Transposable element P transposase-like RNase H domain-containing protein</fullName>
    </recommendedName>
</protein>
<feature type="domain" description="Transposable element P transposase-like RNase H" evidence="1">
    <location>
        <begin position="499"/>
        <end position="618"/>
    </location>
</feature>
<dbReference type="OrthoDB" id="6610828at2759"/>
<feature type="non-terminal residue" evidence="2">
    <location>
        <position position="903"/>
    </location>
</feature>
<dbReference type="PANTHER" id="PTHR33395:SF22">
    <property type="entry name" value="REVERSE TRANSCRIPTASE DOMAIN-CONTAINING PROTEIN"/>
    <property type="match status" value="1"/>
</dbReference>
<dbReference type="Gene3D" id="3.60.10.10">
    <property type="entry name" value="Endonuclease/exonuclease/phosphatase"/>
    <property type="match status" value="1"/>
</dbReference>
<proteinExistence type="predicted"/>
<dbReference type="InterPro" id="IPR048365">
    <property type="entry name" value="TNP-like_RNaseH_N"/>
</dbReference>
<dbReference type="SUPFAM" id="SSF56219">
    <property type="entry name" value="DNase I-like"/>
    <property type="match status" value="1"/>
</dbReference>
<evidence type="ECO:0000313" key="3">
    <source>
        <dbReference type="Proteomes" id="UP000478052"/>
    </source>
</evidence>
<reference evidence="2 3" key="1">
    <citation type="submission" date="2019-08" db="EMBL/GenBank/DDBJ databases">
        <title>Whole genome of Aphis craccivora.</title>
        <authorList>
            <person name="Voronova N.V."/>
            <person name="Shulinski R.S."/>
            <person name="Bandarenka Y.V."/>
            <person name="Zhorov D.G."/>
            <person name="Warner D."/>
        </authorList>
    </citation>
    <scope>NUCLEOTIDE SEQUENCE [LARGE SCALE GENOMIC DNA]</scope>
    <source>
        <strain evidence="2">180601</strain>
        <tissue evidence="2">Whole Body</tissue>
    </source>
</reference>
<dbReference type="PANTHER" id="PTHR33395">
    <property type="entry name" value="TRANSCRIPTASE, PUTATIVE-RELATED-RELATED"/>
    <property type="match status" value="1"/>
</dbReference>
<dbReference type="GO" id="GO:0007508">
    <property type="term" value="P:larval heart development"/>
    <property type="evidence" value="ECO:0007669"/>
    <property type="project" value="TreeGrafter"/>
</dbReference>
<dbReference type="AlphaFoldDB" id="A0A6G0WHU4"/>
<accession>A0A6G0WHU4</accession>
<comment type="caution">
    <text evidence="2">The sequence shown here is derived from an EMBL/GenBank/DDBJ whole genome shotgun (WGS) entry which is preliminary data.</text>
</comment>
<dbReference type="GO" id="GO:0061343">
    <property type="term" value="P:cell adhesion involved in heart morphogenesis"/>
    <property type="evidence" value="ECO:0007669"/>
    <property type="project" value="TreeGrafter"/>
</dbReference>
<dbReference type="GO" id="GO:0031012">
    <property type="term" value="C:extracellular matrix"/>
    <property type="evidence" value="ECO:0007669"/>
    <property type="project" value="TreeGrafter"/>
</dbReference>
<evidence type="ECO:0000259" key="1">
    <source>
        <dbReference type="Pfam" id="PF21787"/>
    </source>
</evidence>
<evidence type="ECO:0000313" key="2">
    <source>
        <dbReference type="EMBL" id="KAF0726762.1"/>
    </source>
</evidence>